<protein>
    <submittedName>
        <fullName evidence="2">FMN-binding protein</fullName>
    </submittedName>
</protein>
<gene>
    <name evidence="2" type="ORF">ENS59_11635</name>
</gene>
<name>A0A7C3EAX8_9SPIR</name>
<feature type="chain" id="PRO_5028399045" evidence="1">
    <location>
        <begin position="20"/>
        <end position="273"/>
    </location>
</feature>
<organism evidence="2">
    <name type="scientific">Gracilinema caldarium</name>
    <dbReference type="NCBI Taxonomy" id="215591"/>
    <lineage>
        <taxon>Bacteria</taxon>
        <taxon>Pseudomonadati</taxon>
        <taxon>Spirochaetota</taxon>
        <taxon>Spirochaetia</taxon>
        <taxon>Spirochaetales</taxon>
        <taxon>Breznakiellaceae</taxon>
        <taxon>Gracilinema</taxon>
    </lineage>
</organism>
<sequence>MKRLGVLVLLTVFAVSLSAQTLKDGKYFAQQDGFGSSGWKSQVVLEVKGGKITAANWNGVSNIAGAADKKSYDKAGKYNMVKFGKAQAEWYQQAEKVEQYLVKTQDYKFNKYSDAEGHTDAISGASIHVKEFFDLAQKAIAAGPVAKGMYAKDGWYYAEQADFDKQSGWKDTVLVTVVNGRIVDVVWNGISNDSAKKSKIVESVSGNYNMVKFGKAQAEWHEQAAKAQAALIAAQDPAKITVNAEGKTDAITGVSIHVGPFLQLVTTALKAAK</sequence>
<reference evidence="2" key="1">
    <citation type="journal article" date="2020" name="mSystems">
        <title>Genome- and Community-Level Interaction Insights into Carbon Utilization and Element Cycling Functions of Hydrothermarchaeota in Hydrothermal Sediment.</title>
        <authorList>
            <person name="Zhou Z."/>
            <person name="Liu Y."/>
            <person name="Xu W."/>
            <person name="Pan J."/>
            <person name="Luo Z.H."/>
            <person name="Li M."/>
        </authorList>
    </citation>
    <scope>NUCLEOTIDE SEQUENCE [LARGE SCALE GENOMIC DNA]</scope>
    <source>
        <strain evidence="2">SpSt-503</strain>
    </source>
</reference>
<dbReference type="EMBL" id="DSVL01000358">
    <property type="protein sequence ID" value="HFH30136.1"/>
    <property type="molecule type" value="Genomic_DNA"/>
</dbReference>
<accession>A0A7C3EAX8</accession>
<proteinExistence type="predicted"/>
<evidence type="ECO:0000256" key="1">
    <source>
        <dbReference type="SAM" id="SignalP"/>
    </source>
</evidence>
<dbReference type="AlphaFoldDB" id="A0A7C3EAX8"/>
<evidence type="ECO:0000313" key="2">
    <source>
        <dbReference type="EMBL" id="HFH30136.1"/>
    </source>
</evidence>
<dbReference type="Gene3D" id="3.90.1010.20">
    <property type="match status" value="2"/>
</dbReference>
<comment type="caution">
    <text evidence="2">The sequence shown here is derived from an EMBL/GenBank/DDBJ whole genome shotgun (WGS) entry which is preliminary data.</text>
</comment>
<keyword evidence="1" id="KW-0732">Signal</keyword>
<feature type="signal peptide" evidence="1">
    <location>
        <begin position="1"/>
        <end position="19"/>
    </location>
</feature>